<feature type="compositionally biased region" description="Basic and acidic residues" evidence="1">
    <location>
        <begin position="150"/>
        <end position="169"/>
    </location>
</feature>
<gene>
    <name evidence="2" type="ORF">BDV38DRAFT_288619</name>
</gene>
<evidence type="ECO:0000256" key="1">
    <source>
        <dbReference type="SAM" id="MobiDB-lite"/>
    </source>
</evidence>
<dbReference type="RefSeq" id="XP_031907572.1">
    <property type="nucleotide sequence ID" value="XM_032061069.1"/>
</dbReference>
<dbReference type="OrthoDB" id="10441828at2759"/>
<feature type="region of interest" description="Disordered" evidence="1">
    <location>
        <begin position="1"/>
        <end position="87"/>
    </location>
</feature>
<feature type="compositionally biased region" description="Basic and acidic residues" evidence="1">
    <location>
        <begin position="1"/>
        <end position="11"/>
    </location>
</feature>
<evidence type="ECO:0000313" key="2">
    <source>
        <dbReference type="EMBL" id="KAE8131509.1"/>
    </source>
</evidence>
<feature type="compositionally biased region" description="Basic and acidic residues" evidence="1">
    <location>
        <begin position="178"/>
        <end position="210"/>
    </location>
</feature>
<evidence type="ECO:0000313" key="3">
    <source>
        <dbReference type="Proteomes" id="UP000325672"/>
    </source>
</evidence>
<organism evidence="2 3">
    <name type="scientific">Aspergillus pseudotamarii</name>
    <dbReference type="NCBI Taxonomy" id="132259"/>
    <lineage>
        <taxon>Eukaryota</taxon>
        <taxon>Fungi</taxon>
        <taxon>Dikarya</taxon>
        <taxon>Ascomycota</taxon>
        <taxon>Pezizomycotina</taxon>
        <taxon>Eurotiomycetes</taxon>
        <taxon>Eurotiomycetidae</taxon>
        <taxon>Eurotiales</taxon>
        <taxon>Aspergillaceae</taxon>
        <taxon>Aspergillus</taxon>
        <taxon>Aspergillus subgen. Circumdati</taxon>
    </lineage>
</organism>
<feature type="region of interest" description="Disordered" evidence="1">
    <location>
        <begin position="150"/>
        <end position="210"/>
    </location>
</feature>
<feature type="compositionally biased region" description="Basic and acidic residues" evidence="1">
    <location>
        <begin position="46"/>
        <end position="73"/>
    </location>
</feature>
<dbReference type="EMBL" id="ML743657">
    <property type="protein sequence ID" value="KAE8131509.1"/>
    <property type="molecule type" value="Genomic_DNA"/>
</dbReference>
<dbReference type="GeneID" id="43645279"/>
<dbReference type="Proteomes" id="UP000325672">
    <property type="component" value="Unassembled WGS sequence"/>
</dbReference>
<proteinExistence type="predicted"/>
<reference evidence="2 3" key="1">
    <citation type="submission" date="2019-04" db="EMBL/GenBank/DDBJ databases">
        <title>Friends and foes A comparative genomics study of 23 Aspergillus species from section Flavi.</title>
        <authorList>
            <consortium name="DOE Joint Genome Institute"/>
            <person name="Kjaerbolling I."/>
            <person name="Vesth T."/>
            <person name="Frisvad J.C."/>
            <person name="Nybo J.L."/>
            <person name="Theobald S."/>
            <person name="Kildgaard S."/>
            <person name="Isbrandt T."/>
            <person name="Kuo A."/>
            <person name="Sato A."/>
            <person name="Lyhne E.K."/>
            <person name="Kogle M.E."/>
            <person name="Wiebenga A."/>
            <person name="Kun R.S."/>
            <person name="Lubbers R.J."/>
            <person name="Makela M.R."/>
            <person name="Barry K."/>
            <person name="Chovatia M."/>
            <person name="Clum A."/>
            <person name="Daum C."/>
            <person name="Haridas S."/>
            <person name="He G."/>
            <person name="LaButti K."/>
            <person name="Lipzen A."/>
            <person name="Mondo S."/>
            <person name="Riley R."/>
            <person name="Salamov A."/>
            <person name="Simmons B.A."/>
            <person name="Magnuson J.K."/>
            <person name="Henrissat B."/>
            <person name="Mortensen U.H."/>
            <person name="Larsen T.O."/>
            <person name="Devries R.P."/>
            <person name="Grigoriev I.V."/>
            <person name="Machida M."/>
            <person name="Baker S.E."/>
            <person name="Andersen M.R."/>
        </authorList>
    </citation>
    <scope>NUCLEOTIDE SEQUENCE [LARGE SCALE GENOMIC DNA]</scope>
    <source>
        <strain evidence="2 3">CBS 117625</strain>
    </source>
</reference>
<sequence>MPTQRVDERTPGGEATEAADLSEMEISEKSPSWPVSSREASPMESPTKEHPSPVELPAKEHLSPVESPAKEHPSAVQSPTREQPSSRRMCIRCLKGWRIYVQAEEEIPECTFAKGNRRYKCNDCSQKRVPCDIVPQRIIAKMVARKQEMEELEKESRDSKESREARQRFNEAYAQTIRELRNPRRATETLKRENRRCLRERSKENTPEKP</sequence>
<feature type="compositionally biased region" description="Polar residues" evidence="1">
    <location>
        <begin position="29"/>
        <end position="39"/>
    </location>
</feature>
<keyword evidence="3" id="KW-1185">Reference proteome</keyword>
<protein>
    <submittedName>
        <fullName evidence="2">Uncharacterized protein</fullName>
    </submittedName>
</protein>
<dbReference type="AlphaFoldDB" id="A0A5N6SCC6"/>
<accession>A0A5N6SCC6</accession>
<name>A0A5N6SCC6_ASPPS</name>